<evidence type="ECO:0000259" key="5">
    <source>
        <dbReference type="PROSITE" id="PS51005"/>
    </source>
</evidence>
<evidence type="ECO:0000256" key="4">
    <source>
        <dbReference type="ARBA" id="ARBA00023242"/>
    </source>
</evidence>
<protein>
    <submittedName>
        <fullName evidence="6">NAC transcription factor 25-like</fullName>
    </submittedName>
</protein>
<keyword evidence="1" id="KW-0805">Transcription regulation</keyword>
<dbReference type="SUPFAM" id="SSF101941">
    <property type="entry name" value="NAC domain"/>
    <property type="match status" value="1"/>
</dbReference>
<feature type="domain" description="NAC" evidence="5">
    <location>
        <begin position="1"/>
        <end position="75"/>
    </location>
</feature>
<dbReference type="PROSITE" id="PS51005">
    <property type="entry name" value="NAC"/>
    <property type="match status" value="1"/>
</dbReference>
<accession>A0A8S0UK13</accession>
<dbReference type="InterPro" id="IPR036093">
    <property type="entry name" value="NAC_dom_sf"/>
</dbReference>
<dbReference type="EMBL" id="CACTIH010007921">
    <property type="protein sequence ID" value="CAA3018752.1"/>
    <property type="molecule type" value="Genomic_DNA"/>
</dbReference>
<evidence type="ECO:0000256" key="1">
    <source>
        <dbReference type="ARBA" id="ARBA00023015"/>
    </source>
</evidence>
<dbReference type="InterPro" id="IPR003441">
    <property type="entry name" value="NAC-dom"/>
</dbReference>
<evidence type="ECO:0000256" key="3">
    <source>
        <dbReference type="ARBA" id="ARBA00023163"/>
    </source>
</evidence>
<keyword evidence="4" id="KW-0539">Nucleus</keyword>
<dbReference type="AlphaFoldDB" id="A0A8S0UK13"/>
<dbReference type="Gene3D" id="2.170.150.80">
    <property type="entry name" value="NAC domain"/>
    <property type="match status" value="1"/>
</dbReference>
<sequence>LWDMGRKFVPKDIKNCKGEVIWVKKSFTFKLNGDLKQDEINMKKGRWIMHEYTLAGSSLEGVNNMDYAICRISWDQEEPDLVVQSGFGKVEDIDESQK</sequence>
<gene>
    <name evidence="6" type="ORF">OLEA9_A019057</name>
</gene>
<keyword evidence="3" id="KW-0804">Transcription</keyword>
<keyword evidence="2" id="KW-0238">DNA-binding</keyword>
<reference evidence="6 7" key="1">
    <citation type="submission" date="2019-12" db="EMBL/GenBank/DDBJ databases">
        <authorList>
            <person name="Alioto T."/>
            <person name="Alioto T."/>
            <person name="Gomez Garrido J."/>
        </authorList>
    </citation>
    <scope>NUCLEOTIDE SEQUENCE [LARGE SCALE GENOMIC DNA]</scope>
</reference>
<feature type="non-terminal residue" evidence="6">
    <location>
        <position position="1"/>
    </location>
</feature>
<keyword evidence="7" id="KW-1185">Reference proteome</keyword>
<dbReference type="GO" id="GO:0006355">
    <property type="term" value="P:regulation of DNA-templated transcription"/>
    <property type="evidence" value="ECO:0007669"/>
    <property type="project" value="InterPro"/>
</dbReference>
<evidence type="ECO:0000256" key="2">
    <source>
        <dbReference type="ARBA" id="ARBA00023125"/>
    </source>
</evidence>
<evidence type="ECO:0000313" key="7">
    <source>
        <dbReference type="Proteomes" id="UP000594638"/>
    </source>
</evidence>
<organism evidence="6 7">
    <name type="scientific">Olea europaea subsp. europaea</name>
    <dbReference type="NCBI Taxonomy" id="158383"/>
    <lineage>
        <taxon>Eukaryota</taxon>
        <taxon>Viridiplantae</taxon>
        <taxon>Streptophyta</taxon>
        <taxon>Embryophyta</taxon>
        <taxon>Tracheophyta</taxon>
        <taxon>Spermatophyta</taxon>
        <taxon>Magnoliopsida</taxon>
        <taxon>eudicotyledons</taxon>
        <taxon>Gunneridae</taxon>
        <taxon>Pentapetalae</taxon>
        <taxon>asterids</taxon>
        <taxon>lamiids</taxon>
        <taxon>Lamiales</taxon>
        <taxon>Oleaceae</taxon>
        <taxon>Oleeae</taxon>
        <taxon>Olea</taxon>
    </lineage>
</organism>
<dbReference type="Proteomes" id="UP000594638">
    <property type="component" value="Unassembled WGS sequence"/>
</dbReference>
<proteinExistence type="predicted"/>
<comment type="caution">
    <text evidence="6">The sequence shown here is derived from an EMBL/GenBank/DDBJ whole genome shotgun (WGS) entry which is preliminary data.</text>
</comment>
<name>A0A8S0UK13_OLEEU</name>
<evidence type="ECO:0000313" key="6">
    <source>
        <dbReference type="EMBL" id="CAA3018752.1"/>
    </source>
</evidence>
<dbReference type="GO" id="GO:0003677">
    <property type="term" value="F:DNA binding"/>
    <property type="evidence" value="ECO:0007669"/>
    <property type="project" value="UniProtKB-KW"/>
</dbReference>